<dbReference type="AlphaFoldDB" id="A0A5N6KKJ6"/>
<evidence type="ECO:0000256" key="2">
    <source>
        <dbReference type="SAM" id="MobiDB-lite"/>
    </source>
</evidence>
<dbReference type="GO" id="GO:0005634">
    <property type="term" value="C:nucleus"/>
    <property type="evidence" value="ECO:0007669"/>
    <property type="project" value="TreeGrafter"/>
</dbReference>
<dbReference type="InterPro" id="IPR015267">
    <property type="entry name" value="PPP4R2"/>
</dbReference>
<comment type="similarity">
    <text evidence="1">Belongs to the PPP4R2 family.</text>
</comment>
<feature type="region of interest" description="Disordered" evidence="2">
    <location>
        <begin position="155"/>
        <end position="194"/>
    </location>
</feature>
<evidence type="ECO:0000313" key="4">
    <source>
        <dbReference type="Proteomes" id="UP000326757"/>
    </source>
</evidence>
<organism evidence="3 4">
    <name type="scientific">Monilinia laxa</name>
    <name type="common">Brown rot fungus</name>
    <name type="synonym">Sclerotinia laxa</name>
    <dbReference type="NCBI Taxonomy" id="61186"/>
    <lineage>
        <taxon>Eukaryota</taxon>
        <taxon>Fungi</taxon>
        <taxon>Dikarya</taxon>
        <taxon>Ascomycota</taxon>
        <taxon>Pezizomycotina</taxon>
        <taxon>Leotiomycetes</taxon>
        <taxon>Helotiales</taxon>
        <taxon>Sclerotiniaceae</taxon>
        <taxon>Monilinia</taxon>
    </lineage>
</organism>
<feature type="compositionally biased region" description="Acidic residues" evidence="2">
    <location>
        <begin position="385"/>
        <end position="401"/>
    </location>
</feature>
<dbReference type="GO" id="GO:0030289">
    <property type="term" value="C:protein phosphatase 4 complex"/>
    <property type="evidence" value="ECO:0007669"/>
    <property type="project" value="InterPro"/>
</dbReference>
<dbReference type="EMBL" id="VIGI01000001">
    <property type="protein sequence ID" value="KAB8304188.1"/>
    <property type="molecule type" value="Genomic_DNA"/>
</dbReference>
<feature type="compositionally biased region" description="Basic and acidic residues" evidence="2">
    <location>
        <begin position="372"/>
        <end position="384"/>
    </location>
</feature>
<dbReference type="GO" id="GO:0019888">
    <property type="term" value="F:protein phosphatase regulator activity"/>
    <property type="evidence" value="ECO:0007669"/>
    <property type="project" value="InterPro"/>
</dbReference>
<feature type="region of interest" description="Disordered" evidence="2">
    <location>
        <begin position="209"/>
        <end position="252"/>
    </location>
</feature>
<feature type="compositionally biased region" description="Low complexity" evidence="2">
    <location>
        <begin position="216"/>
        <end position="225"/>
    </location>
</feature>
<feature type="compositionally biased region" description="Low complexity" evidence="2">
    <location>
        <begin position="70"/>
        <end position="79"/>
    </location>
</feature>
<dbReference type="OrthoDB" id="341898at2759"/>
<comment type="caution">
    <text evidence="3">The sequence shown here is derived from an EMBL/GenBank/DDBJ whole genome shotgun (WGS) entry which is preliminary data.</text>
</comment>
<reference evidence="3 4" key="1">
    <citation type="submission" date="2019-06" db="EMBL/GenBank/DDBJ databases">
        <title>Genome Sequence of the Brown Rot Fungal Pathogen Monilinia laxa.</title>
        <authorList>
            <person name="De Miccolis Angelini R.M."/>
            <person name="Landi L."/>
            <person name="Abate D."/>
            <person name="Pollastro S."/>
            <person name="Romanazzi G."/>
            <person name="Faretra F."/>
        </authorList>
    </citation>
    <scope>NUCLEOTIDE SEQUENCE [LARGE SCALE GENOMIC DNA]</scope>
    <source>
        <strain evidence="3 4">Mlax316</strain>
    </source>
</reference>
<feature type="compositionally biased region" description="Basic and acidic residues" evidence="2">
    <location>
        <begin position="486"/>
        <end position="499"/>
    </location>
</feature>
<feature type="compositionally biased region" description="Basic and acidic residues" evidence="2">
    <location>
        <begin position="455"/>
        <end position="478"/>
    </location>
</feature>
<dbReference type="GO" id="GO:0005737">
    <property type="term" value="C:cytoplasm"/>
    <property type="evidence" value="ECO:0007669"/>
    <property type="project" value="TreeGrafter"/>
</dbReference>
<feature type="compositionally biased region" description="Basic and acidic residues" evidence="2">
    <location>
        <begin position="314"/>
        <end position="328"/>
    </location>
</feature>
<keyword evidence="4" id="KW-1185">Reference proteome</keyword>
<feature type="region of interest" description="Disordered" evidence="2">
    <location>
        <begin position="314"/>
        <end position="360"/>
    </location>
</feature>
<sequence length="499" mass="53823">MDIDNDDEILRRLADGRSIDYSIWPSLLERLTVKLEKIAITDFQIPKPPTYPRLSSPSLSPKRESNTENPSSSPPSLESLPPICYKQLLDIQNTLTKTFPIHPPHTIQRLSELLLYPTQHHRSLPSYLHALDRVIHVTSPITSFPLPPAVPDPRLSSSVLSNGTPPSVDPLSITWSNPTSGNGPTNGGLGSDEALGGALLTPISWLNKREPSLSHTGSNGTNSGGASPRGEVRTESTETIDGPNGPGGVETVSISVNGISSVGSHAMMSLLSSQGLSNSGEQGLRAEGGVTQGELLRQEQKAGVVPASQLRVMQREIDREEGTRRGEESGLGEEDDVPHARGPGEIGMEDMGPQEQGKVGGGIDIEAAVGRRADFTEGMEVQKEEENEGEEVSEDVGEDVGEDAHMKVEVESEDVGTTALKRPAEDDIGSEAGEKRIKEEMDIEPQPDLESNNTVKKEEKENEVKNNEVTDTDTKMETNTETETETETKTEVVDANEGK</sequence>
<name>A0A5N6KKJ6_MONLA</name>
<dbReference type="PANTHER" id="PTHR16487:SF0">
    <property type="entry name" value="PROTEIN PHOSPHATASE 4 REGULATORY SUBUNIT 2-RELATED"/>
    <property type="match status" value="1"/>
</dbReference>
<feature type="region of interest" description="Disordered" evidence="2">
    <location>
        <begin position="372"/>
        <end position="499"/>
    </location>
</feature>
<feature type="region of interest" description="Disordered" evidence="2">
    <location>
        <begin position="49"/>
        <end position="79"/>
    </location>
</feature>
<feature type="compositionally biased region" description="Polar residues" evidence="2">
    <location>
        <begin position="155"/>
        <end position="165"/>
    </location>
</feature>
<evidence type="ECO:0000256" key="1">
    <source>
        <dbReference type="ARBA" id="ARBA00009207"/>
    </source>
</evidence>
<dbReference type="PANTHER" id="PTHR16487">
    <property type="entry name" value="PPP4R2-RELATED PROTEIN"/>
    <property type="match status" value="1"/>
</dbReference>
<gene>
    <name evidence="3" type="ORF">EYC80_003607</name>
</gene>
<accession>A0A5N6KKJ6</accession>
<proteinExistence type="inferred from homology"/>
<evidence type="ECO:0000313" key="3">
    <source>
        <dbReference type="EMBL" id="KAB8304188.1"/>
    </source>
</evidence>
<dbReference type="Proteomes" id="UP000326757">
    <property type="component" value="Unassembled WGS sequence"/>
</dbReference>
<protein>
    <submittedName>
        <fullName evidence="3">Uncharacterized protein</fullName>
    </submittedName>
</protein>